<dbReference type="Proteomes" id="UP000504632">
    <property type="component" value="Chromosome 2"/>
</dbReference>
<evidence type="ECO:0000259" key="8">
    <source>
        <dbReference type="SMART" id="SM00644"/>
    </source>
</evidence>
<dbReference type="PIRSF" id="PIRSF037945">
    <property type="entry name" value="PGRPs"/>
    <property type="match status" value="1"/>
</dbReference>
<dbReference type="SUPFAM" id="SSF55846">
    <property type="entry name" value="N-acetylmuramoyl-L-alanine amidase-like"/>
    <property type="match status" value="1"/>
</dbReference>
<proteinExistence type="inferred from homology"/>
<evidence type="ECO:0000256" key="1">
    <source>
        <dbReference type="ARBA" id="ARBA00007553"/>
    </source>
</evidence>
<dbReference type="CTD" id="553387"/>
<keyword evidence="3" id="KW-0732">Signal</keyword>
<dbReference type="PANTHER" id="PTHR11022">
    <property type="entry name" value="PEPTIDOGLYCAN RECOGNITION PROTEIN"/>
    <property type="match status" value="1"/>
</dbReference>
<evidence type="ECO:0000256" key="3">
    <source>
        <dbReference type="ARBA" id="ARBA00022729"/>
    </source>
</evidence>
<dbReference type="CDD" id="cd06583">
    <property type="entry name" value="PGRP"/>
    <property type="match status" value="1"/>
</dbReference>
<feature type="domain" description="Peptidoglycan recognition protein family" evidence="9">
    <location>
        <begin position="18"/>
        <end position="160"/>
    </location>
</feature>
<evidence type="ECO:0000256" key="6">
    <source>
        <dbReference type="PIRNR" id="PIRNR037945"/>
    </source>
</evidence>
<dbReference type="GeneID" id="115804692"/>
<dbReference type="SMART" id="SM00644">
    <property type="entry name" value="Ami_2"/>
    <property type="match status" value="1"/>
</dbReference>
<evidence type="ECO:0000256" key="5">
    <source>
        <dbReference type="ARBA" id="ARBA00023157"/>
    </source>
</evidence>
<organism evidence="10 11">
    <name type="scientific">Chanos chanos</name>
    <name type="common">Milkfish</name>
    <name type="synonym">Mugil chanos</name>
    <dbReference type="NCBI Taxonomy" id="29144"/>
    <lineage>
        <taxon>Eukaryota</taxon>
        <taxon>Metazoa</taxon>
        <taxon>Chordata</taxon>
        <taxon>Craniata</taxon>
        <taxon>Vertebrata</taxon>
        <taxon>Euteleostomi</taxon>
        <taxon>Actinopterygii</taxon>
        <taxon>Neopterygii</taxon>
        <taxon>Teleostei</taxon>
        <taxon>Ostariophysi</taxon>
        <taxon>Gonorynchiformes</taxon>
        <taxon>Chanidae</taxon>
        <taxon>Chanos</taxon>
    </lineage>
</organism>
<name>A0A6J2ULW8_CHACN</name>
<dbReference type="GO" id="GO:0045087">
    <property type="term" value="P:innate immune response"/>
    <property type="evidence" value="ECO:0007669"/>
    <property type="project" value="UniProtKB-KW"/>
</dbReference>
<feature type="disulfide bond" evidence="7">
    <location>
        <begin position="54"/>
        <end position="60"/>
    </location>
</feature>
<comment type="similarity">
    <text evidence="1 6">Belongs to the N-acetylmuramoyl-L-alanine amidase 2 family.</text>
</comment>
<reference evidence="11" key="1">
    <citation type="submission" date="2025-08" db="UniProtKB">
        <authorList>
            <consortium name="RefSeq"/>
        </authorList>
    </citation>
    <scope>IDENTIFICATION</scope>
</reference>
<dbReference type="InterPro" id="IPR002502">
    <property type="entry name" value="Amidase_domain"/>
</dbReference>
<keyword evidence="4 6" id="KW-0391">Immunity</keyword>
<dbReference type="InParanoid" id="A0A6J2ULW8"/>
<dbReference type="GO" id="GO:0042834">
    <property type="term" value="F:peptidoglycan binding"/>
    <property type="evidence" value="ECO:0007669"/>
    <property type="project" value="InterPro"/>
</dbReference>
<sequence>MIPYFFSSGLKPPLSKKGNLISRRRWQAADPQVRDELGEAARKVVIHHTALWTCTKPSECQAQLTYIQKMHMEDRGFSDIGYNFLIGGDGAVYEGRGWGIIGAHAKTHNLDSVGIAFMGNFNDEFPSPAALSSLQRLLYSGVAQGHLYSNFVLLAHRDLAHTECPGEHLYSSLQRLKSQRAHHMCCVDCVPAVGC</sequence>
<dbReference type="AlphaFoldDB" id="A0A6J2ULW8"/>
<gene>
    <name evidence="11" type="primary">pglyrp5</name>
</gene>
<dbReference type="Gene3D" id="3.40.80.10">
    <property type="entry name" value="Peptidoglycan recognition protein-like"/>
    <property type="match status" value="1"/>
</dbReference>
<feature type="domain" description="N-acetylmuramoyl-L-alanine amidase" evidence="8">
    <location>
        <begin position="26"/>
        <end position="166"/>
    </location>
</feature>
<evidence type="ECO:0000313" key="10">
    <source>
        <dbReference type="Proteomes" id="UP000504632"/>
    </source>
</evidence>
<keyword evidence="10" id="KW-1185">Reference proteome</keyword>
<accession>A0A6J2ULW8</accession>
<evidence type="ECO:0000259" key="9">
    <source>
        <dbReference type="SMART" id="SM00701"/>
    </source>
</evidence>
<dbReference type="RefSeq" id="XP_030621059.1">
    <property type="nucleotide sequence ID" value="XM_030765199.1"/>
</dbReference>
<evidence type="ECO:0000256" key="7">
    <source>
        <dbReference type="PIRSR" id="PIRSR037945-1"/>
    </source>
</evidence>
<comment type="function">
    <text evidence="6">Innate immunity protein that plays several important functions in antimicrobial and antitumor defense systems.</text>
</comment>
<dbReference type="GO" id="GO:0008270">
    <property type="term" value="F:zinc ion binding"/>
    <property type="evidence" value="ECO:0007669"/>
    <property type="project" value="InterPro"/>
</dbReference>
<dbReference type="GO" id="GO:0008745">
    <property type="term" value="F:N-acetylmuramoyl-L-alanine amidase activity"/>
    <property type="evidence" value="ECO:0007669"/>
    <property type="project" value="InterPro"/>
</dbReference>
<evidence type="ECO:0000256" key="2">
    <source>
        <dbReference type="ARBA" id="ARBA00022588"/>
    </source>
</evidence>
<dbReference type="GO" id="GO:0009253">
    <property type="term" value="P:peptidoglycan catabolic process"/>
    <property type="evidence" value="ECO:0007669"/>
    <property type="project" value="InterPro"/>
</dbReference>
<keyword evidence="5" id="KW-1015">Disulfide bond</keyword>
<protein>
    <recommendedName>
        <fullName evidence="6">Peptidoglycan-recognition protein</fullName>
    </recommendedName>
</protein>
<dbReference type="Pfam" id="PF01510">
    <property type="entry name" value="Amidase_2"/>
    <property type="match status" value="1"/>
</dbReference>
<dbReference type="PANTHER" id="PTHR11022:SF12">
    <property type="entry name" value="PEPTIDOGLYCAN RECOGNITION PROTEIN 3"/>
    <property type="match status" value="1"/>
</dbReference>
<evidence type="ECO:0000256" key="4">
    <source>
        <dbReference type="ARBA" id="ARBA00022859"/>
    </source>
</evidence>
<evidence type="ECO:0000313" key="11">
    <source>
        <dbReference type="RefSeq" id="XP_030621059.1"/>
    </source>
</evidence>
<dbReference type="InterPro" id="IPR006619">
    <property type="entry name" value="PGRP_domain_met/bac"/>
</dbReference>
<dbReference type="InterPro" id="IPR017331">
    <property type="entry name" value="Peptidoglycan_recognition"/>
</dbReference>
<dbReference type="InterPro" id="IPR036505">
    <property type="entry name" value="Amidase/PGRP_sf"/>
</dbReference>
<keyword evidence="2 6" id="KW-0399">Innate immunity</keyword>
<dbReference type="FunFam" id="3.40.80.10:FF:000001">
    <property type="entry name" value="Peptidoglycan recognition protein 1"/>
    <property type="match status" value="1"/>
</dbReference>
<dbReference type="SMART" id="SM00701">
    <property type="entry name" value="PGRP"/>
    <property type="match status" value="1"/>
</dbReference>
<dbReference type="InterPro" id="IPR015510">
    <property type="entry name" value="PGRP"/>
</dbReference>
<dbReference type="OrthoDB" id="10001926at2759"/>